<accession>A0A2W5P194</accession>
<evidence type="ECO:0000313" key="3">
    <source>
        <dbReference type="Proteomes" id="UP000249135"/>
    </source>
</evidence>
<dbReference type="InterPro" id="IPR001753">
    <property type="entry name" value="Enoyl-CoA_hydra/iso"/>
</dbReference>
<feature type="non-terminal residue" evidence="2">
    <location>
        <position position="69"/>
    </location>
</feature>
<dbReference type="Pfam" id="PF00378">
    <property type="entry name" value="ECH_1"/>
    <property type="match status" value="1"/>
</dbReference>
<dbReference type="GO" id="GO:0004300">
    <property type="term" value="F:enoyl-CoA hydratase activity"/>
    <property type="evidence" value="ECO:0007669"/>
    <property type="project" value="UniProtKB-EC"/>
</dbReference>
<dbReference type="CDD" id="cd06558">
    <property type="entry name" value="crotonase-like"/>
    <property type="match status" value="1"/>
</dbReference>
<keyword evidence="2" id="KW-0456">Lyase</keyword>
<dbReference type="EMBL" id="QFPP01000817">
    <property type="protein sequence ID" value="PZQ57869.1"/>
    <property type="molecule type" value="Genomic_DNA"/>
</dbReference>
<sequence>MSTSADLQLDLQGDIAIVRLTRASKRNALNDALILALRDTFQNLPSSVRAVVIDGDGPHFCAGLDLSEI</sequence>
<dbReference type="Proteomes" id="UP000249135">
    <property type="component" value="Unassembled WGS sequence"/>
</dbReference>
<dbReference type="PANTHER" id="PTHR42964">
    <property type="entry name" value="ENOYL-COA HYDRATASE"/>
    <property type="match status" value="1"/>
</dbReference>
<dbReference type="EC" id="4.2.1.17" evidence="2"/>
<proteinExistence type="inferred from homology"/>
<dbReference type="PANTHER" id="PTHR42964:SF1">
    <property type="entry name" value="POLYKETIDE BIOSYNTHESIS ENOYL-COA HYDRATASE PKSH-RELATED"/>
    <property type="match status" value="1"/>
</dbReference>
<organism evidence="2 3">
    <name type="scientific">Variovorax paradoxus</name>
    <dbReference type="NCBI Taxonomy" id="34073"/>
    <lineage>
        <taxon>Bacteria</taxon>
        <taxon>Pseudomonadati</taxon>
        <taxon>Pseudomonadota</taxon>
        <taxon>Betaproteobacteria</taxon>
        <taxon>Burkholderiales</taxon>
        <taxon>Comamonadaceae</taxon>
        <taxon>Variovorax</taxon>
    </lineage>
</organism>
<dbReference type="AlphaFoldDB" id="A0A2W5P194"/>
<dbReference type="SUPFAM" id="SSF52096">
    <property type="entry name" value="ClpP/crotonase"/>
    <property type="match status" value="1"/>
</dbReference>
<gene>
    <name evidence="2" type="ORF">DI563_31325</name>
</gene>
<dbReference type="InterPro" id="IPR051683">
    <property type="entry name" value="Enoyl-CoA_Hydratase/Isomerase"/>
</dbReference>
<comment type="similarity">
    <text evidence="1">Belongs to the enoyl-CoA hydratase/isomerase family.</text>
</comment>
<protein>
    <submittedName>
        <fullName evidence="2">Enoyl-CoA hydratase</fullName>
        <ecNumber evidence="2">4.2.1.17</ecNumber>
    </submittedName>
</protein>
<evidence type="ECO:0000256" key="1">
    <source>
        <dbReference type="ARBA" id="ARBA00005254"/>
    </source>
</evidence>
<evidence type="ECO:0000313" key="2">
    <source>
        <dbReference type="EMBL" id="PZQ57869.1"/>
    </source>
</evidence>
<reference evidence="2 3" key="1">
    <citation type="submission" date="2017-08" db="EMBL/GenBank/DDBJ databases">
        <title>Infants hospitalized years apart are colonized by the same room-sourced microbial strains.</title>
        <authorList>
            <person name="Brooks B."/>
            <person name="Olm M.R."/>
            <person name="Firek B.A."/>
            <person name="Baker R."/>
            <person name="Thomas B.C."/>
            <person name="Morowitz M.J."/>
            <person name="Banfield J.F."/>
        </authorList>
    </citation>
    <scope>NUCLEOTIDE SEQUENCE [LARGE SCALE GENOMIC DNA]</scope>
    <source>
        <strain evidence="2">S2_005_003_R2_41</strain>
    </source>
</reference>
<dbReference type="Gene3D" id="3.90.226.10">
    <property type="entry name" value="2-enoyl-CoA Hydratase, Chain A, domain 1"/>
    <property type="match status" value="1"/>
</dbReference>
<dbReference type="InterPro" id="IPR029045">
    <property type="entry name" value="ClpP/crotonase-like_dom_sf"/>
</dbReference>
<name>A0A2W5P194_VARPD</name>
<comment type="caution">
    <text evidence="2">The sequence shown here is derived from an EMBL/GenBank/DDBJ whole genome shotgun (WGS) entry which is preliminary data.</text>
</comment>